<feature type="compositionally biased region" description="Polar residues" evidence="2">
    <location>
        <begin position="1"/>
        <end position="10"/>
    </location>
</feature>
<dbReference type="Gene3D" id="1.20.1270.60">
    <property type="entry name" value="Arfaptin homology (AH) domain/BAR domain"/>
    <property type="match status" value="1"/>
</dbReference>
<dbReference type="EMBL" id="GG745357">
    <property type="protein sequence ID" value="KNE68596.1"/>
    <property type="molecule type" value="Genomic_DNA"/>
</dbReference>
<feature type="coiled-coil region" evidence="1">
    <location>
        <begin position="434"/>
        <end position="461"/>
    </location>
</feature>
<dbReference type="AlphaFoldDB" id="A0A0L0T1G3"/>
<dbReference type="SMART" id="SM00312">
    <property type="entry name" value="PX"/>
    <property type="match status" value="1"/>
</dbReference>
<feature type="domain" description="PX" evidence="3">
    <location>
        <begin position="295"/>
        <end position="410"/>
    </location>
</feature>
<dbReference type="OrthoDB" id="271164at2759"/>
<protein>
    <recommendedName>
        <fullName evidence="3">PX domain-containing protein</fullName>
    </recommendedName>
</protein>
<dbReference type="PANTHER" id="PTHR10555:SF170">
    <property type="entry name" value="FI18122P1"/>
    <property type="match status" value="1"/>
</dbReference>
<feature type="compositionally biased region" description="Polar residues" evidence="2">
    <location>
        <begin position="140"/>
        <end position="149"/>
    </location>
</feature>
<dbReference type="CDD" id="cd06859">
    <property type="entry name" value="PX_SNX1_2_like"/>
    <property type="match status" value="1"/>
</dbReference>
<dbReference type="PANTHER" id="PTHR10555">
    <property type="entry name" value="SORTING NEXIN"/>
    <property type="match status" value="1"/>
</dbReference>
<dbReference type="SUPFAM" id="SSF103657">
    <property type="entry name" value="BAR/IMD domain-like"/>
    <property type="match status" value="1"/>
</dbReference>
<dbReference type="InterPro" id="IPR027267">
    <property type="entry name" value="AH/BAR_dom_sf"/>
</dbReference>
<dbReference type="eggNOG" id="KOG2273">
    <property type="taxonomic scope" value="Eukaryota"/>
</dbReference>
<dbReference type="VEuPathDB" id="FungiDB:AMAG_12762"/>
<feature type="region of interest" description="Disordered" evidence="2">
    <location>
        <begin position="112"/>
        <end position="153"/>
    </location>
</feature>
<dbReference type="InterPro" id="IPR015404">
    <property type="entry name" value="Vps5_C"/>
</dbReference>
<dbReference type="PROSITE" id="PS50195">
    <property type="entry name" value="PX"/>
    <property type="match status" value="1"/>
</dbReference>
<name>A0A0L0T1G3_ALLM3</name>
<feature type="compositionally biased region" description="Pro residues" evidence="2">
    <location>
        <begin position="126"/>
        <end position="137"/>
    </location>
</feature>
<accession>A0A0L0T1G3</accession>
<evidence type="ECO:0000256" key="1">
    <source>
        <dbReference type="SAM" id="Coils"/>
    </source>
</evidence>
<dbReference type="Gene3D" id="3.30.1520.10">
    <property type="entry name" value="Phox-like domain"/>
    <property type="match status" value="1"/>
</dbReference>
<dbReference type="SUPFAM" id="SSF64268">
    <property type="entry name" value="PX domain"/>
    <property type="match status" value="1"/>
</dbReference>
<dbReference type="GO" id="GO:0005768">
    <property type="term" value="C:endosome"/>
    <property type="evidence" value="ECO:0007669"/>
    <property type="project" value="TreeGrafter"/>
</dbReference>
<evidence type="ECO:0000256" key="2">
    <source>
        <dbReference type="SAM" id="MobiDB-lite"/>
    </source>
</evidence>
<dbReference type="Proteomes" id="UP000054350">
    <property type="component" value="Unassembled WGS sequence"/>
</dbReference>
<sequence>MDSYATSATRATGFHAFGDDDPLANPFADMPSAGRTTPPSAQQIDHDAATTEETDDELDNVALEPVVDHDHDQHAEHPHLTASPHHLPADASASLSAALFDDMSLHAPLPASPARAYAEPSTSTATPPPVLPTPSGPPSRMSSTASFTGTPLRARSGLASPALRQSLSSVAVHDPLVHPLAALVAPSVAPLAPVQAAPTVQAPATLLPAAVDVHPGSPDAASSVVGIPPRSTVGTPTTPFPPPLLAAVASPNGSADRNLPAVPASPAAPPGALQVDKRPLSYSKIQLQVPAVAASPFKVTVSEPTKIGDAMSPFTAYKVVTKTTQPGFRSESVVSRRYSEFLWLYQRLVTQHPGIVVPGTPEKQAIGRFSEGFVEHRRVGLQVFLRKVAAHPVLRTDPAFQMFVEAESLKDEVRRWGMVLESESEWLMLCDAWFEEKRRQVDQFEAQIKALSKSLDLLATRQRETATAHYELAETLAMLAEVELPHPFGRRVEMLAETHKRVRDLLFAMAAIDLGAMQTALDGQLRTVAAIRVATQLRANAYVHWQALEAAVLKKEAAVKKSRVQMPALEAEVYELTQQRAAAKNLFETTSMTLRQELERVDQDKVHELSAAIKCVAESLWGHQQETVNLWDELIKARPAMPV</sequence>
<keyword evidence="1" id="KW-0175">Coiled coil</keyword>
<organism evidence="4 5">
    <name type="scientific">Allomyces macrogynus (strain ATCC 38327)</name>
    <name type="common">Allomyces javanicus var. macrogynus</name>
    <dbReference type="NCBI Taxonomy" id="578462"/>
    <lineage>
        <taxon>Eukaryota</taxon>
        <taxon>Fungi</taxon>
        <taxon>Fungi incertae sedis</taxon>
        <taxon>Blastocladiomycota</taxon>
        <taxon>Blastocladiomycetes</taxon>
        <taxon>Blastocladiales</taxon>
        <taxon>Blastocladiaceae</taxon>
        <taxon>Allomyces</taxon>
    </lineage>
</organism>
<feature type="compositionally biased region" description="Polar residues" evidence="2">
    <location>
        <begin position="34"/>
        <end position="43"/>
    </location>
</feature>
<gene>
    <name evidence="4" type="ORF">AMAG_12762</name>
</gene>
<evidence type="ECO:0000259" key="3">
    <source>
        <dbReference type="PROSITE" id="PS50195"/>
    </source>
</evidence>
<dbReference type="InterPro" id="IPR001683">
    <property type="entry name" value="PX_dom"/>
</dbReference>
<evidence type="ECO:0000313" key="5">
    <source>
        <dbReference type="Proteomes" id="UP000054350"/>
    </source>
</evidence>
<keyword evidence="5" id="KW-1185">Reference proteome</keyword>
<dbReference type="GO" id="GO:0035091">
    <property type="term" value="F:phosphatidylinositol binding"/>
    <property type="evidence" value="ECO:0007669"/>
    <property type="project" value="InterPro"/>
</dbReference>
<feature type="region of interest" description="Disordered" evidence="2">
    <location>
        <begin position="1"/>
        <end position="87"/>
    </location>
</feature>
<evidence type="ECO:0000313" key="4">
    <source>
        <dbReference type="EMBL" id="KNE68596.1"/>
    </source>
</evidence>
<reference evidence="5" key="2">
    <citation type="submission" date="2009-11" db="EMBL/GenBank/DDBJ databases">
        <title>The Genome Sequence of Allomyces macrogynus strain ATCC 38327.</title>
        <authorList>
            <consortium name="The Broad Institute Genome Sequencing Platform"/>
            <person name="Russ C."/>
            <person name="Cuomo C."/>
            <person name="Shea T."/>
            <person name="Young S.K."/>
            <person name="Zeng Q."/>
            <person name="Koehrsen M."/>
            <person name="Haas B."/>
            <person name="Borodovsky M."/>
            <person name="Guigo R."/>
            <person name="Alvarado L."/>
            <person name="Berlin A."/>
            <person name="Borenstein D."/>
            <person name="Chen Z."/>
            <person name="Engels R."/>
            <person name="Freedman E."/>
            <person name="Gellesch M."/>
            <person name="Goldberg J."/>
            <person name="Griggs A."/>
            <person name="Gujja S."/>
            <person name="Heiman D."/>
            <person name="Hepburn T."/>
            <person name="Howarth C."/>
            <person name="Jen D."/>
            <person name="Larson L."/>
            <person name="Lewis B."/>
            <person name="Mehta T."/>
            <person name="Park D."/>
            <person name="Pearson M."/>
            <person name="Roberts A."/>
            <person name="Saif S."/>
            <person name="Shenoy N."/>
            <person name="Sisk P."/>
            <person name="Stolte C."/>
            <person name="Sykes S."/>
            <person name="Walk T."/>
            <person name="White J."/>
            <person name="Yandava C."/>
            <person name="Burger G."/>
            <person name="Gray M.W."/>
            <person name="Holland P.W.H."/>
            <person name="King N."/>
            <person name="Lang F.B.F."/>
            <person name="Roger A.J."/>
            <person name="Ruiz-Trillo I."/>
            <person name="Lander E."/>
            <person name="Nusbaum C."/>
        </authorList>
    </citation>
    <scope>NUCLEOTIDE SEQUENCE [LARGE SCALE GENOMIC DNA]</scope>
    <source>
        <strain evidence="5">ATCC 38327</strain>
    </source>
</reference>
<dbReference type="InterPro" id="IPR036871">
    <property type="entry name" value="PX_dom_sf"/>
</dbReference>
<feature type="compositionally biased region" description="Acidic residues" evidence="2">
    <location>
        <begin position="50"/>
        <end position="59"/>
    </location>
</feature>
<dbReference type="Pfam" id="PF09325">
    <property type="entry name" value="Vps5"/>
    <property type="match status" value="1"/>
</dbReference>
<feature type="compositionally biased region" description="Basic and acidic residues" evidence="2">
    <location>
        <begin position="66"/>
        <end position="79"/>
    </location>
</feature>
<reference evidence="4 5" key="1">
    <citation type="submission" date="2009-11" db="EMBL/GenBank/DDBJ databases">
        <title>Annotation of Allomyces macrogynus ATCC 38327.</title>
        <authorList>
            <consortium name="The Broad Institute Genome Sequencing Platform"/>
            <person name="Russ C."/>
            <person name="Cuomo C."/>
            <person name="Burger G."/>
            <person name="Gray M.W."/>
            <person name="Holland P.W.H."/>
            <person name="King N."/>
            <person name="Lang F.B.F."/>
            <person name="Roger A.J."/>
            <person name="Ruiz-Trillo I."/>
            <person name="Young S.K."/>
            <person name="Zeng Q."/>
            <person name="Gargeya S."/>
            <person name="Fitzgerald M."/>
            <person name="Haas B."/>
            <person name="Abouelleil A."/>
            <person name="Alvarado L."/>
            <person name="Arachchi H.M."/>
            <person name="Berlin A."/>
            <person name="Chapman S.B."/>
            <person name="Gearin G."/>
            <person name="Goldberg J."/>
            <person name="Griggs A."/>
            <person name="Gujja S."/>
            <person name="Hansen M."/>
            <person name="Heiman D."/>
            <person name="Howarth C."/>
            <person name="Larimer J."/>
            <person name="Lui A."/>
            <person name="MacDonald P.J.P."/>
            <person name="McCowen C."/>
            <person name="Montmayeur A."/>
            <person name="Murphy C."/>
            <person name="Neiman D."/>
            <person name="Pearson M."/>
            <person name="Priest M."/>
            <person name="Roberts A."/>
            <person name="Saif S."/>
            <person name="Shea T."/>
            <person name="Sisk P."/>
            <person name="Stolte C."/>
            <person name="Sykes S."/>
            <person name="Wortman J."/>
            <person name="Nusbaum C."/>
            <person name="Birren B."/>
        </authorList>
    </citation>
    <scope>NUCLEOTIDE SEQUENCE [LARGE SCALE GENOMIC DNA]</scope>
    <source>
        <strain evidence="4 5">ATCC 38327</strain>
    </source>
</reference>
<dbReference type="Pfam" id="PF00787">
    <property type="entry name" value="PX"/>
    <property type="match status" value="1"/>
</dbReference>
<dbReference type="OMA" id="PDPWASF"/>
<dbReference type="STRING" id="578462.A0A0L0T1G3"/>
<proteinExistence type="predicted"/>